<dbReference type="STRING" id="84022.CACET_c30930"/>
<dbReference type="KEGG" id="cace:CACET_c30930"/>
<accession>A0A0G3WF38</accession>
<dbReference type="AlphaFoldDB" id="A0A0G3WF38"/>
<reference evidence="1 2" key="1">
    <citation type="submission" date="2014-10" db="EMBL/GenBank/DDBJ databases">
        <title>Genome sequence of Clostridium aceticum DSM 1496.</title>
        <authorList>
            <person name="Poehlein A."/>
            <person name="Schiel-Bengelsdorf B."/>
            <person name="Gottschalk G."/>
            <person name="Duerre P."/>
            <person name="Daniel R."/>
        </authorList>
    </citation>
    <scope>NUCLEOTIDE SEQUENCE [LARGE SCALE GENOMIC DNA]</scope>
    <source>
        <strain evidence="1 2">DSM 1496</strain>
    </source>
</reference>
<dbReference type="Proteomes" id="UP000035704">
    <property type="component" value="Chromosome"/>
</dbReference>
<sequence>MRNIDLAIALFIKYNKESSNEVITKKRQPRPLISLDMSLSMDKKIIYKFNRDCYTNFIEYLNIYSNTQ</sequence>
<gene>
    <name evidence="1" type="ORF">CACET_c30930</name>
</gene>
<evidence type="ECO:0000313" key="1">
    <source>
        <dbReference type="EMBL" id="AKL96537.1"/>
    </source>
</evidence>
<dbReference type="EMBL" id="CP009687">
    <property type="protein sequence ID" value="AKL96537.1"/>
    <property type="molecule type" value="Genomic_DNA"/>
</dbReference>
<protein>
    <submittedName>
        <fullName evidence="1">Uncharacterized protein</fullName>
    </submittedName>
</protein>
<organism evidence="1 2">
    <name type="scientific">Clostridium aceticum</name>
    <dbReference type="NCBI Taxonomy" id="84022"/>
    <lineage>
        <taxon>Bacteria</taxon>
        <taxon>Bacillati</taxon>
        <taxon>Bacillota</taxon>
        <taxon>Clostridia</taxon>
        <taxon>Eubacteriales</taxon>
        <taxon>Clostridiaceae</taxon>
        <taxon>Clostridium</taxon>
    </lineage>
</organism>
<keyword evidence="2" id="KW-1185">Reference proteome</keyword>
<evidence type="ECO:0000313" key="2">
    <source>
        <dbReference type="Proteomes" id="UP000035704"/>
    </source>
</evidence>
<dbReference type="PATRIC" id="fig|84022.6.peg.3155"/>
<name>A0A0G3WF38_9CLOT</name>
<proteinExistence type="predicted"/>